<feature type="transmembrane region" description="Helical" evidence="1">
    <location>
        <begin position="281"/>
        <end position="306"/>
    </location>
</feature>
<proteinExistence type="predicted"/>
<feature type="transmembrane region" description="Helical" evidence="1">
    <location>
        <begin position="123"/>
        <end position="142"/>
    </location>
</feature>
<feature type="transmembrane region" description="Helical" evidence="1">
    <location>
        <begin position="228"/>
        <end position="246"/>
    </location>
</feature>
<keyword evidence="1" id="KW-1133">Transmembrane helix</keyword>
<keyword evidence="1" id="KW-0812">Transmembrane</keyword>
<reference evidence="2" key="1">
    <citation type="journal article" date="2015" name="Proc. Natl. Acad. Sci. U.S.A.">
        <title>Bacterial clade with the ribosomal RNA operon on a small plasmid rather than the chromosome.</title>
        <authorList>
            <person name="Anda M."/>
            <person name="Ohtsubo Y."/>
            <person name="Okubo T."/>
            <person name="Sugawara M."/>
            <person name="Nagata Y."/>
            <person name="Tsuda M."/>
            <person name="Minamisawa K."/>
            <person name="Mitsui H."/>
        </authorList>
    </citation>
    <scope>NUCLEOTIDE SEQUENCE</scope>
    <source>
        <strain evidence="2">DSM 21871</strain>
    </source>
</reference>
<evidence type="ECO:0000313" key="2">
    <source>
        <dbReference type="EMBL" id="BAT29393.1"/>
    </source>
</evidence>
<sequence length="321" mass="33015">MQPTAIIIAIISGLASALLFAGIVLQSSSAVSLALAAPIPIAIASLGWGSTAGFISAAVATAAIYAIAQSVPSALTLLASMALPTAVAGHLVGLARPLADDSPRPLGAANAAPPLDWYPLSRVLMAITLMAIGSCIFLGWYLGFDPEDFIPAVVDALRQSGGAMDTATDDERRAIAQLIIGLVPFVQPAVLAISLIVGLYLGAAIVRVSGRLPRPKDDIPTSAQLPQISLVIFAVAAGAAFAGGTIGLLGDVLLGGFAAAFTLVGLAALHRRTRGRQGRFLVLFSSYAALILLSFPIVLFLAMGIYETWRRPDDPAPTGRN</sequence>
<evidence type="ECO:0000256" key="1">
    <source>
        <dbReference type="SAM" id="Phobius"/>
    </source>
</evidence>
<keyword evidence="1" id="KW-0472">Membrane</keyword>
<dbReference type="AlphaFoldDB" id="A0A0N7KYD2"/>
<feature type="transmembrane region" description="Helical" evidence="1">
    <location>
        <begin position="46"/>
        <end position="68"/>
    </location>
</feature>
<dbReference type="EMBL" id="LC066380">
    <property type="protein sequence ID" value="BAT29393.1"/>
    <property type="molecule type" value="Genomic_DNA"/>
</dbReference>
<feature type="transmembrane region" description="Helical" evidence="1">
    <location>
        <begin position="252"/>
        <end position="269"/>
    </location>
</feature>
<protein>
    <recommendedName>
        <fullName evidence="3">DUF2232 domain-containing protein</fullName>
    </recommendedName>
</protein>
<feature type="transmembrane region" description="Helical" evidence="1">
    <location>
        <begin position="189"/>
        <end position="208"/>
    </location>
</feature>
<accession>A0A0N7KYD2</accession>
<organism evidence="2">
    <name type="scientific">Aurantimonas manganoxydans</name>
    <dbReference type="NCBI Taxonomy" id="651183"/>
    <lineage>
        <taxon>Bacteria</taxon>
        <taxon>Pseudomonadati</taxon>
        <taxon>Pseudomonadota</taxon>
        <taxon>Alphaproteobacteria</taxon>
        <taxon>Hyphomicrobiales</taxon>
        <taxon>Aurantimonadaceae</taxon>
        <taxon>Aurantimonas</taxon>
    </lineage>
</organism>
<name>A0A0N7KYD2_9HYPH</name>
<evidence type="ECO:0008006" key="3">
    <source>
        <dbReference type="Google" id="ProtNLM"/>
    </source>
</evidence>